<dbReference type="OrthoDB" id="3364132at2759"/>
<dbReference type="STRING" id="630390.A0A180GH32"/>
<feature type="domain" description="DUF7918" evidence="2">
    <location>
        <begin position="11"/>
        <end position="160"/>
    </location>
</feature>
<gene>
    <name evidence="3" type="ORF">PTTG_27837</name>
</gene>
<sequence>MPDSDSQSLKLDDYVCNIYLDGILIAIHKRPLSISDHPRRIEKVYSNDRKTYRSLQFANVNLVDPDDYASKVGDPTDKICEDEKVIKSLGTIRVGIARSPLAPKRGLYTSPNDHKPTNQMKFSERSKKASLSTTAGLSQQSVVHRQPSPTIWDVKALDPNPFLQGTIESPAVEAVEVDTKPKPEPKEDIQKNKKRVKDEDDDEVIVIYKKSNIIDITRSSGDEL</sequence>
<dbReference type="VEuPathDB" id="FungiDB:PTTG_27837"/>
<dbReference type="InterPro" id="IPR057678">
    <property type="entry name" value="DUF7918"/>
</dbReference>
<feature type="region of interest" description="Disordered" evidence="1">
    <location>
        <begin position="173"/>
        <end position="201"/>
    </location>
</feature>
<dbReference type="PANTHER" id="PTHR36223">
    <property type="entry name" value="BETA-LACTAMASE-TYPE TRANSPEPTIDASE FOLD DOMAIN CONTAINING PROTEIN"/>
    <property type="match status" value="1"/>
</dbReference>
<dbReference type="PANTHER" id="PTHR36223:SF5">
    <property type="entry name" value="BETA-LACTAMASE-TYPE TRANSPEPTIDASE FOLD DOMAIN CONTAINING PROTEIN"/>
    <property type="match status" value="1"/>
</dbReference>
<reference evidence="4" key="4">
    <citation type="submission" date="2025-05" db="UniProtKB">
        <authorList>
            <consortium name="EnsemblFungi"/>
        </authorList>
    </citation>
    <scope>IDENTIFICATION</scope>
    <source>
        <strain evidence="4">isolate 1-1 / race 1 (BBBD)</strain>
    </source>
</reference>
<feature type="compositionally biased region" description="Basic and acidic residues" evidence="1">
    <location>
        <begin position="112"/>
        <end position="125"/>
    </location>
</feature>
<keyword evidence="5" id="KW-1185">Reference proteome</keyword>
<dbReference type="EnsemblFungi" id="PTTG_27837-t43_1">
    <property type="protein sequence ID" value="PTTG_27837-t43_1-p1"/>
    <property type="gene ID" value="PTTG_27837"/>
</dbReference>
<reference evidence="4 5" key="3">
    <citation type="journal article" date="2017" name="G3 (Bethesda)">
        <title>Comparative analysis highlights variable genome content of wheat rusts and divergence of the mating loci.</title>
        <authorList>
            <person name="Cuomo C.A."/>
            <person name="Bakkeren G."/>
            <person name="Khalil H.B."/>
            <person name="Panwar V."/>
            <person name="Joly D."/>
            <person name="Linning R."/>
            <person name="Sakthikumar S."/>
            <person name="Song X."/>
            <person name="Adiconis X."/>
            <person name="Fan L."/>
            <person name="Goldberg J.M."/>
            <person name="Levin J.Z."/>
            <person name="Young S."/>
            <person name="Zeng Q."/>
            <person name="Anikster Y."/>
            <person name="Bruce M."/>
            <person name="Wang M."/>
            <person name="Yin C."/>
            <person name="McCallum B."/>
            <person name="Szabo L.J."/>
            <person name="Hulbert S."/>
            <person name="Chen X."/>
            <person name="Fellers J.P."/>
        </authorList>
    </citation>
    <scope>NUCLEOTIDE SEQUENCE</scope>
    <source>
        <strain evidence="4">isolate 1-1 / race 1 (BBBD)</strain>
        <strain evidence="5">Isolate 1-1 / race 1 (BBBD)</strain>
    </source>
</reference>
<dbReference type="AlphaFoldDB" id="A0A180GH32"/>
<reference evidence="3" key="2">
    <citation type="submission" date="2016-05" db="EMBL/GenBank/DDBJ databases">
        <title>Comparative analysis highlights variable genome content of wheat rusts and divergence of the mating loci.</title>
        <authorList>
            <person name="Cuomo C.A."/>
            <person name="Bakkeren G."/>
            <person name="Szabo L."/>
            <person name="Khalil H."/>
            <person name="Joly D."/>
            <person name="Goldberg J."/>
            <person name="Young S."/>
            <person name="Zeng Q."/>
            <person name="Fellers J."/>
        </authorList>
    </citation>
    <scope>NUCLEOTIDE SEQUENCE [LARGE SCALE GENOMIC DNA]</scope>
    <source>
        <strain evidence="3">1-1 BBBD Race 1</strain>
    </source>
</reference>
<evidence type="ECO:0000259" key="2">
    <source>
        <dbReference type="Pfam" id="PF25534"/>
    </source>
</evidence>
<accession>A0A180GH32</accession>
<dbReference type="Pfam" id="PF25534">
    <property type="entry name" value="DUF7918"/>
    <property type="match status" value="1"/>
</dbReference>
<protein>
    <recommendedName>
        <fullName evidence="2">DUF7918 domain-containing protein</fullName>
    </recommendedName>
</protein>
<dbReference type="Proteomes" id="UP000005240">
    <property type="component" value="Unassembled WGS sequence"/>
</dbReference>
<organism evidence="3">
    <name type="scientific">Puccinia triticina (isolate 1-1 / race 1 (BBBD))</name>
    <name type="common">Brown leaf rust fungus</name>
    <dbReference type="NCBI Taxonomy" id="630390"/>
    <lineage>
        <taxon>Eukaryota</taxon>
        <taxon>Fungi</taxon>
        <taxon>Dikarya</taxon>
        <taxon>Basidiomycota</taxon>
        <taxon>Pucciniomycotina</taxon>
        <taxon>Pucciniomycetes</taxon>
        <taxon>Pucciniales</taxon>
        <taxon>Pucciniaceae</taxon>
        <taxon>Puccinia</taxon>
    </lineage>
</organism>
<feature type="compositionally biased region" description="Basic and acidic residues" evidence="1">
    <location>
        <begin position="177"/>
        <end position="191"/>
    </location>
</feature>
<evidence type="ECO:0000313" key="5">
    <source>
        <dbReference type="Proteomes" id="UP000005240"/>
    </source>
</evidence>
<name>A0A180GH32_PUCT1</name>
<evidence type="ECO:0000313" key="4">
    <source>
        <dbReference type="EnsemblFungi" id="PTTG_27837-t43_1-p1"/>
    </source>
</evidence>
<dbReference type="EMBL" id="ADAS02000073">
    <property type="protein sequence ID" value="OAV91884.1"/>
    <property type="molecule type" value="Genomic_DNA"/>
</dbReference>
<reference evidence="3" key="1">
    <citation type="submission" date="2009-11" db="EMBL/GenBank/DDBJ databases">
        <authorList>
            <consortium name="The Broad Institute Genome Sequencing Platform"/>
            <person name="Ward D."/>
            <person name="Feldgarden M."/>
            <person name="Earl A."/>
            <person name="Young S.K."/>
            <person name="Zeng Q."/>
            <person name="Koehrsen M."/>
            <person name="Alvarado L."/>
            <person name="Berlin A."/>
            <person name="Bochicchio J."/>
            <person name="Borenstein D."/>
            <person name="Chapman S.B."/>
            <person name="Chen Z."/>
            <person name="Engels R."/>
            <person name="Freedman E."/>
            <person name="Gellesch M."/>
            <person name="Goldberg J."/>
            <person name="Griggs A."/>
            <person name="Gujja S."/>
            <person name="Heilman E."/>
            <person name="Heiman D."/>
            <person name="Hepburn T."/>
            <person name="Howarth C."/>
            <person name="Jen D."/>
            <person name="Larson L."/>
            <person name="Lewis B."/>
            <person name="Mehta T."/>
            <person name="Park D."/>
            <person name="Pearson M."/>
            <person name="Roberts A."/>
            <person name="Saif S."/>
            <person name="Shea T."/>
            <person name="Shenoy N."/>
            <person name="Sisk P."/>
            <person name="Stolte C."/>
            <person name="Sykes S."/>
            <person name="Thomson T."/>
            <person name="Walk T."/>
            <person name="White J."/>
            <person name="Yandava C."/>
            <person name="Izard J."/>
            <person name="Baranova O.V."/>
            <person name="Blanton J.M."/>
            <person name="Tanner A.C."/>
            <person name="Dewhirst F.E."/>
            <person name="Haas B."/>
            <person name="Nusbaum C."/>
            <person name="Birren B."/>
        </authorList>
    </citation>
    <scope>NUCLEOTIDE SEQUENCE [LARGE SCALE GENOMIC DNA]</scope>
    <source>
        <strain evidence="3">1-1 BBBD Race 1</strain>
    </source>
</reference>
<proteinExistence type="predicted"/>
<evidence type="ECO:0000313" key="3">
    <source>
        <dbReference type="EMBL" id="OAV91884.1"/>
    </source>
</evidence>
<feature type="region of interest" description="Disordered" evidence="1">
    <location>
        <begin position="103"/>
        <end position="125"/>
    </location>
</feature>
<evidence type="ECO:0000256" key="1">
    <source>
        <dbReference type="SAM" id="MobiDB-lite"/>
    </source>
</evidence>